<evidence type="ECO:0000259" key="9">
    <source>
        <dbReference type="PROSITE" id="PS50109"/>
    </source>
</evidence>
<dbReference type="Gene3D" id="2.130.10.10">
    <property type="entry name" value="YVTN repeat-like/Quinoprotein amine dehydrogenase"/>
    <property type="match status" value="3"/>
</dbReference>
<dbReference type="InterPro" id="IPR003594">
    <property type="entry name" value="HATPase_dom"/>
</dbReference>
<gene>
    <name evidence="11" type="ORF">GF068_40135</name>
</gene>
<dbReference type="SUPFAM" id="SSF55874">
    <property type="entry name" value="ATPase domain of HSP90 chaperone/DNA topoisomerase II/histidine kinase"/>
    <property type="match status" value="1"/>
</dbReference>
<keyword evidence="7" id="KW-0175">Coiled coil</keyword>
<dbReference type="PROSITE" id="PS50110">
    <property type="entry name" value="RESPONSE_REGULATORY"/>
    <property type="match status" value="1"/>
</dbReference>
<feature type="coiled-coil region" evidence="7">
    <location>
        <begin position="813"/>
        <end position="840"/>
    </location>
</feature>
<dbReference type="Gene3D" id="1.10.287.130">
    <property type="match status" value="1"/>
</dbReference>
<dbReference type="Gene3D" id="3.40.50.2300">
    <property type="match status" value="1"/>
</dbReference>
<feature type="domain" description="Response regulatory" evidence="10">
    <location>
        <begin position="1095"/>
        <end position="1211"/>
    </location>
</feature>
<dbReference type="FunFam" id="3.30.565.10:FF:000010">
    <property type="entry name" value="Sensor histidine kinase RcsC"/>
    <property type="match status" value="1"/>
</dbReference>
<dbReference type="CDD" id="cd00082">
    <property type="entry name" value="HisKA"/>
    <property type="match status" value="1"/>
</dbReference>
<dbReference type="Pfam" id="PF00512">
    <property type="entry name" value="HisKA"/>
    <property type="match status" value="1"/>
</dbReference>
<evidence type="ECO:0000256" key="2">
    <source>
        <dbReference type="ARBA" id="ARBA00012438"/>
    </source>
</evidence>
<feature type="chain" id="PRO_5026741195" description="histidine kinase" evidence="8">
    <location>
        <begin position="21"/>
        <end position="1297"/>
    </location>
</feature>
<accession>A0A6N7Q317</accession>
<keyword evidence="3 6" id="KW-0597">Phosphoprotein</keyword>
<dbReference type="InterPro" id="IPR004358">
    <property type="entry name" value="Sig_transdc_His_kin-like_C"/>
</dbReference>
<dbReference type="SUPFAM" id="SSF63829">
    <property type="entry name" value="Calcium-dependent phosphotriesterase"/>
    <property type="match status" value="2"/>
</dbReference>
<dbReference type="SMART" id="SM00387">
    <property type="entry name" value="HATPase_c"/>
    <property type="match status" value="1"/>
</dbReference>
<feature type="modified residue" description="4-aspartylphosphate" evidence="6">
    <location>
        <position position="1144"/>
    </location>
</feature>
<dbReference type="SUPFAM" id="SSF110296">
    <property type="entry name" value="Oligoxyloglucan reducing end-specific cellobiohydrolase"/>
    <property type="match status" value="1"/>
</dbReference>
<evidence type="ECO:0000259" key="10">
    <source>
        <dbReference type="PROSITE" id="PS50110"/>
    </source>
</evidence>
<evidence type="ECO:0000313" key="12">
    <source>
        <dbReference type="Proteomes" id="UP000440224"/>
    </source>
</evidence>
<name>A0A6N7Q317_9BACT</name>
<dbReference type="InterPro" id="IPR015943">
    <property type="entry name" value="WD40/YVTN_repeat-like_dom_sf"/>
</dbReference>
<dbReference type="InterPro" id="IPR013783">
    <property type="entry name" value="Ig-like_fold"/>
</dbReference>
<evidence type="ECO:0000256" key="5">
    <source>
        <dbReference type="ARBA" id="ARBA00022777"/>
    </source>
</evidence>
<dbReference type="Pfam" id="PF02518">
    <property type="entry name" value="HATPase_c"/>
    <property type="match status" value="1"/>
</dbReference>
<dbReference type="InterPro" id="IPR036890">
    <property type="entry name" value="HATPase_C_sf"/>
</dbReference>
<dbReference type="InterPro" id="IPR001789">
    <property type="entry name" value="Sig_transdc_resp-reg_receiver"/>
</dbReference>
<proteinExistence type="predicted"/>
<evidence type="ECO:0000256" key="1">
    <source>
        <dbReference type="ARBA" id="ARBA00000085"/>
    </source>
</evidence>
<comment type="caution">
    <text evidence="11">The sequence shown here is derived from an EMBL/GenBank/DDBJ whole genome shotgun (WGS) entry which is preliminary data.</text>
</comment>
<feature type="signal peptide" evidence="8">
    <location>
        <begin position="1"/>
        <end position="20"/>
    </location>
</feature>
<dbReference type="SMART" id="SM00448">
    <property type="entry name" value="REC"/>
    <property type="match status" value="1"/>
</dbReference>
<dbReference type="RefSeq" id="WP_153824852.1">
    <property type="nucleotide sequence ID" value="NZ_WJIE01000024.1"/>
</dbReference>
<dbReference type="EMBL" id="WJIE01000024">
    <property type="protein sequence ID" value="MRG98077.1"/>
    <property type="molecule type" value="Genomic_DNA"/>
</dbReference>
<dbReference type="PROSITE" id="PS50109">
    <property type="entry name" value="HIS_KIN"/>
    <property type="match status" value="1"/>
</dbReference>
<evidence type="ECO:0000256" key="7">
    <source>
        <dbReference type="SAM" id="Coils"/>
    </source>
</evidence>
<dbReference type="EC" id="2.7.13.3" evidence="2"/>
<dbReference type="PRINTS" id="PR00344">
    <property type="entry name" value="BCTRLSENSOR"/>
</dbReference>
<evidence type="ECO:0000256" key="3">
    <source>
        <dbReference type="ARBA" id="ARBA00022553"/>
    </source>
</evidence>
<dbReference type="Proteomes" id="UP000440224">
    <property type="component" value="Unassembled WGS sequence"/>
</dbReference>
<dbReference type="SUPFAM" id="SSF52172">
    <property type="entry name" value="CheY-like"/>
    <property type="match status" value="1"/>
</dbReference>
<evidence type="ECO:0000256" key="8">
    <source>
        <dbReference type="SAM" id="SignalP"/>
    </source>
</evidence>
<keyword evidence="12" id="KW-1185">Reference proteome</keyword>
<dbReference type="InterPro" id="IPR005467">
    <property type="entry name" value="His_kinase_dom"/>
</dbReference>
<dbReference type="Pfam" id="PF00072">
    <property type="entry name" value="Response_reg"/>
    <property type="match status" value="1"/>
</dbReference>
<dbReference type="SMART" id="SM00388">
    <property type="entry name" value="HisKA"/>
    <property type="match status" value="1"/>
</dbReference>
<dbReference type="GO" id="GO:0000155">
    <property type="term" value="F:phosphorelay sensor kinase activity"/>
    <property type="evidence" value="ECO:0007669"/>
    <property type="project" value="InterPro"/>
</dbReference>
<keyword evidence="8" id="KW-0732">Signal</keyword>
<dbReference type="CDD" id="cd16922">
    <property type="entry name" value="HATPase_EvgS-ArcB-TorS-like"/>
    <property type="match status" value="1"/>
</dbReference>
<sequence length="1297" mass="138969">MSRRLVAVLAGALVATPARASFAAPDIQARGVPWIRTFGLDDGIPQSTVEAIAFDAAGHLWIGTQGGVAHYDGRHFTHLSLPPEQASSWVQAVAGTRDGAVWFGMFSGHVLRYANASFTRFEAGEGLTAGREVVALVEAPSANGFALWAGTFDGLYRFEGERFTRVDLGLGLERVDVRALQPGRLPSGEPTLWVGTGRGLVHCEELRCAPIEPLAENVPPEKVVTALLETTDEGHRGVLWVGTAKGLVRYAEGRWELVAASGGALPAPLIRALAETVSGSGKRTLWVATDGGGIARWQDGVWTTLTKQNSALPDDYLNSLLSSGGAHGGRTLWIGTETGGLGRLRHDGWVGFTERNAGVPGAVRSVAEVVAPGGAPEIWLAVRNQLLRSSDSGFTPVLSPEDAAATSPWLSFLLPSRQKPGVVWAGGYTKGLHRWANGELSTFTRQNSSLPYEVVYAASESLDGRTLWVGTTAGAARLDENGKGPVYKESREGLIHENLIAILETTRPGGGTATWFGTTKGLSRLDDDGAWRRYTTTNSPLRADLIATLAELRDTRGARILWIGTAGGGVARYDLDAEAWLRGLDEKSTPPLPDSTVALARADALGRVYLGTNRGVARLTPRAPTPEDAAEFTVYAFTREDGLPGDECNGSASWVDSRGRVWVGTTEGAAVFDPAEEVPELAAWPLVFTSARAGDGALALAPGASLAWDRNTVSFDYALLHFLHEPSTRYRTQMVGFDAAPSEWSADAKVRYTNLPAGAYTFQVWGRDHAGAIAGPASIAFEVRPAPWRTWWAYLGYAVVASGLVAGGVRLRVRALARRNEELEEIVEERTTALKVAKEAADVANRAKSSFLASMSHELRTPLNGILGYTQLLARSPRLSREDLAGLGVVQRSGEHLLALIDDVLDLARIEAGKMELATSEVHLPALLQSVADLCRVRAEQKGLGFHYEPPKGAPMWVLVDEKRLTQVLLNLLGNAVKFTREGSVGLRVEARGDEFVFRVEDTGPGIAPADLARIFDPFEQAGDRGARAQGAGLGLTISRRIVEQMGGRLDVESVPGEGSTFTVALRLPVVDEEGPIGEAAPDDVVVGYEGARRVVLVVDDNEGNRAFLRDALGPIGFEVLLCEDGEGALSTLGVQQPDLVILDLALPDIGGDEVARRIRKTPALAGLPLVASSASVDEAPQRRARDAGCDEFLPKPVRLSALFDVLGRRLGLTWIHAPRGMTEETEETAPRVEPPAEVMAELLDLAERGRIPEVLKKLDTIEAEDARLSVWAAEVRAMAESFQLRELCAALAGPGL</sequence>
<dbReference type="InterPro" id="IPR036097">
    <property type="entry name" value="HisK_dim/P_sf"/>
</dbReference>
<dbReference type="Gene3D" id="2.60.40.10">
    <property type="entry name" value="Immunoglobulins"/>
    <property type="match status" value="1"/>
</dbReference>
<dbReference type="Gene3D" id="3.30.565.10">
    <property type="entry name" value="Histidine kinase-like ATPase, C-terminal domain"/>
    <property type="match status" value="1"/>
</dbReference>
<evidence type="ECO:0000313" key="11">
    <source>
        <dbReference type="EMBL" id="MRG98077.1"/>
    </source>
</evidence>
<dbReference type="SUPFAM" id="SSF47384">
    <property type="entry name" value="Homodimeric domain of signal transducing histidine kinase"/>
    <property type="match status" value="1"/>
</dbReference>
<dbReference type="OrthoDB" id="9778496at2"/>
<evidence type="ECO:0000256" key="4">
    <source>
        <dbReference type="ARBA" id="ARBA00022679"/>
    </source>
</evidence>
<dbReference type="PANTHER" id="PTHR43047">
    <property type="entry name" value="TWO-COMPONENT HISTIDINE PROTEIN KINASE"/>
    <property type="match status" value="1"/>
</dbReference>
<dbReference type="InterPro" id="IPR003661">
    <property type="entry name" value="HisK_dim/P_dom"/>
</dbReference>
<organism evidence="11 12">
    <name type="scientific">Polyangium spumosum</name>
    <dbReference type="NCBI Taxonomy" id="889282"/>
    <lineage>
        <taxon>Bacteria</taxon>
        <taxon>Pseudomonadati</taxon>
        <taxon>Myxococcota</taxon>
        <taxon>Polyangia</taxon>
        <taxon>Polyangiales</taxon>
        <taxon>Polyangiaceae</taxon>
        <taxon>Polyangium</taxon>
    </lineage>
</organism>
<keyword evidence="5" id="KW-0418">Kinase</keyword>
<comment type="catalytic activity">
    <reaction evidence="1">
        <text>ATP + protein L-histidine = ADP + protein N-phospho-L-histidine.</text>
        <dbReference type="EC" id="2.7.13.3"/>
    </reaction>
</comment>
<keyword evidence="4" id="KW-0808">Transferase</keyword>
<evidence type="ECO:0000256" key="6">
    <source>
        <dbReference type="PROSITE-ProRule" id="PRU00169"/>
    </source>
</evidence>
<protein>
    <recommendedName>
        <fullName evidence="2">histidine kinase</fullName>
        <ecNumber evidence="2">2.7.13.3</ecNumber>
    </recommendedName>
</protein>
<dbReference type="CDD" id="cd17546">
    <property type="entry name" value="REC_hyHK_CKI1_RcsC-like"/>
    <property type="match status" value="1"/>
</dbReference>
<feature type="domain" description="Histidine kinase" evidence="9">
    <location>
        <begin position="854"/>
        <end position="1070"/>
    </location>
</feature>
<dbReference type="InterPro" id="IPR011006">
    <property type="entry name" value="CheY-like_superfamily"/>
</dbReference>
<reference evidence="11 12" key="1">
    <citation type="submission" date="2019-10" db="EMBL/GenBank/DDBJ databases">
        <title>A soil myxobacterium in the family Polyangiaceae.</title>
        <authorList>
            <person name="Li Y."/>
            <person name="Wang J."/>
        </authorList>
    </citation>
    <scope>NUCLEOTIDE SEQUENCE [LARGE SCALE GENOMIC DNA]</scope>
    <source>
        <strain evidence="11 12">DSM 14734</strain>
    </source>
</reference>